<dbReference type="AlphaFoldDB" id="A0A089Q4W2"/>
<dbReference type="HOGENOM" id="CLU_2650320_0_0_5"/>
<name>A0A089Q4W2_9HYPH</name>
<feature type="region of interest" description="Disordered" evidence="1">
    <location>
        <begin position="1"/>
        <end position="76"/>
    </location>
</feature>
<keyword evidence="3" id="KW-1185">Reference proteome</keyword>
<dbReference type="Proteomes" id="UP000029492">
    <property type="component" value="Chromosome"/>
</dbReference>
<evidence type="ECO:0000313" key="2">
    <source>
        <dbReference type="EMBL" id="AIQ89609.1"/>
    </source>
</evidence>
<feature type="compositionally biased region" description="Basic and acidic residues" evidence="1">
    <location>
        <begin position="10"/>
        <end position="27"/>
    </location>
</feature>
<evidence type="ECO:0000313" key="3">
    <source>
        <dbReference type="Proteomes" id="UP000029492"/>
    </source>
</evidence>
<dbReference type="KEGG" id="mor:MOC_1854"/>
<proteinExistence type="predicted"/>
<evidence type="ECO:0000256" key="1">
    <source>
        <dbReference type="SAM" id="MobiDB-lite"/>
    </source>
</evidence>
<accession>A0A089Q4W2</accession>
<dbReference type="EMBL" id="CP003811">
    <property type="protein sequence ID" value="AIQ89609.1"/>
    <property type="molecule type" value="Genomic_DNA"/>
</dbReference>
<organism evidence="2 3">
    <name type="scientific">Methylobacterium oryzae CBMB20</name>
    <dbReference type="NCBI Taxonomy" id="693986"/>
    <lineage>
        <taxon>Bacteria</taxon>
        <taxon>Pseudomonadati</taxon>
        <taxon>Pseudomonadota</taxon>
        <taxon>Alphaproteobacteria</taxon>
        <taxon>Hyphomicrobiales</taxon>
        <taxon>Methylobacteriaceae</taxon>
        <taxon>Methylobacterium</taxon>
    </lineage>
</organism>
<reference evidence="2 3" key="1">
    <citation type="journal article" date="2014" name="PLoS ONE">
        <title>Genome Information of Methylobacterium oryzae, a Plant-Probiotic Methylotroph in the Phyllosphere.</title>
        <authorList>
            <person name="Kwak M.J."/>
            <person name="Jeong H."/>
            <person name="Madhaiyan M."/>
            <person name="Lee Y."/>
            <person name="Sa T.M."/>
            <person name="Oh T.K."/>
            <person name="Kim J.F."/>
        </authorList>
    </citation>
    <scope>NUCLEOTIDE SEQUENCE [LARGE SCALE GENOMIC DNA]</scope>
    <source>
        <strain evidence="2 3">CBMB20</strain>
    </source>
</reference>
<sequence length="76" mass="8194">MTLALTPVDPDSRRFRPRDAGSSDGRVRIRQPPPTPGRLAQRPDPPAILRRRGRRDQSLTGPNGALPACGSGTKVV</sequence>
<protein>
    <submittedName>
        <fullName evidence="2">Protein of unassigned function</fullName>
    </submittedName>
</protein>
<gene>
    <name evidence="2" type="ORF">MOC_1854</name>
</gene>